<protein>
    <submittedName>
        <fullName evidence="1">Uncharacterized protein</fullName>
    </submittedName>
</protein>
<dbReference type="KEGG" id="nia:A8C56_05255"/>
<sequence length="74" mass="8079">MGRSDLSDTAGNNLKGLTPAYVGLSSITIHLPDIAVRGKTKKFIKTFTHKQTSEPGYYQAGTAFPFKKNYALSK</sequence>
<dbReference type="Proteomes" id="UP000077667">
    <property type="component" value="Chromosome"/>
</dbReference>
<name>A0A1A9HYM4_9BACT</name>
<evidence type="ECO:0000313" key="1">
    <source>
        <dbReference type="EMBL" id="ANH80476.1"/>
    </source>
</evidence>
<organism evidence="1 2">
    <name type="scientific">Niabella ginsenosidivorans</name>
    <dbReference type="NCBI Taxonomy" id="1176587"/>
    <lineage>
        <taxon>Bacteria</taxon>
        <taxon>Pseudomonadati</taxon>
        <taxon>Bacteroidota</taxon>
        <taxon>Chitinophagia</taxon>
        <taxon>Chitinophagales</taxon>
        <taxon>Chitinophagaceae</taxon>
        <taxon>Niabella</taxon>
    </lineage>
</organism>
<keyword evidence="2" id="KW-1185">Reference proteome</keyword>
<gene>
    <name evidence="1" type="ORF">A8C56_05255</name>
</gene>
<accession>A0A1A9HYM4</accession>
<proteinExistence type="predicted"/>
<dbReference type="EMBL" id="CP015772">
    <property type="protein sequence ID" value="ANH80476.1"/>
    <property type="molecule type" value="Genomic_DNA"/>
</dbReference>
<dbReference type="AlphaFoldDB" id="A0A1A9HYM4"/>
<reference evidence="1 2" key="1">
    <citation type="submission" date="2016-05" db="EMBL/GenBank/DDBJ databases">
        <title>Niabella ginsenosidivorans BS26 whole genome sequencing.</title>
        <authorList>
            <person name="Im W.T."/>
            <person name="Siddiqi M.Z."/>
        </authorList>
    </citation>
    <scope>NUCLEOTIDE SEQUENCE [LARGE SCALE GENOMIC DNA]</scope>
    <source>
        <strain evidence="1 2">BS26</strain>
    </source>
</reference>
<evidence type="ECO:0000313" key="2">
    <source>
        <dbReference type="Proteomes" id="UP000077667"/>
    </source>
</evidence>